<dbReference type="Proteomes" id="UP001142291">
    <property type="component" value="Unassembled WGS sequence"/>
</dbReference>
<dbReference type="AlphaFoldDB" id="A0A9W6M6Q5"/>
<feature type="compositionally biased region" description="Pro residues" evidence="2">
    <location>
        <begin position="81"/>
        <end position="94"/>
    </location>
</feature>
<feature type="compositionally biased region" description="Polar residues" evidence="2">
    <location>
        <begin position="456"/>
        <end position="470"/>
    </location>
</feature>
<evidence type="ECO:0000256" key="1">
    <source>
        <dbReference type="SAM" id="Coils"/>
    </source>
</evidence>
<feature type="compositionally biased region" description="Basic and acidic residues" evidence="2">
    <location>
        <begin position="1"/>
        <end position="10"/>
    </location>
</feature>
<protein>
    <submittedName>
        <fullName evidence="3">DNA repair ATPase</fullName>
    </submittedName>
</protein>
<dbReference type="Pfam" id="PF03993">
    <property type="entry name" value="DUF349"/>
    <property type="match status" value="3"/>
</dbReference>
<feature type="compositionally biased region" description="Low complexity" evidence="2">
    <location>
        <begin position="97"/>
        <end position="108"/>
    </location>
</feature>
<reference evidence="3" key="2">
    <citation type="submission" date="2023-01" db="EMBL/GenBank/DDBJ databases">
        <authorList>
            <person name="Sun Q."/>
            <person name="Evtushenko L."/>
        </authorList>
    </citation>
    <scope>NUCLEOTIDE SEQUENCE</scope>
    <source>
        <strain evidence="3">VKM Ac-1940</strain>
    </source>
</reference>
<sequence>MRRDEVHTVTDDTIPSNDDTTEVEIAATEDANAEASSAPIDAAPADAETPSAPAVDIADAPADDASADSAEALASAEPVAAPAPMPGRMPVPRPPARRAAVAPAAAAPTESFGRVEDDGTVSVREGDVWRVVGQYPDGTPAEALAYFERKYADLVSEVTLLETRHRAGGASASDLRATSRAVRERVVGAAAVGDLAALEARLAALDATLTEASAEEAQAQRAAVDAAIAERTALVEQIEQLAARDPKSIQWKQTGADVTALFERWQAHQATGPRLPKNTGQQLWKRFRDARATLDKHRREFYAGLDEQHKSARDAKARLVERAEALASKGEEGIGAYRTLLDEWKTSGRAGKKADDALWARFKAAGDALYAARSDREQADAEASKDKIEAKRALLVEAAAVPKEKDTAKARALLTGIQRQWDEIGRIHPREAERGLDDELRRIEQGVKSREDADWKSNNPETKARQNAMTQQLHDAIAGLESDLEKAKASKNASAIAKATEALEARKGWLKALGG</sequence>
<feature type="region of interest" description="Disordered" evidence="2">
    <location>
        <begin position="1"/>
        <end position="119"/>
    </location>
</feature>
<evidence type="ECO:0000313" key="4">
    <source>
        <dbReference type="Proteomes" id="UP001142291"/>
    </source>
</evidence>
<feature type="coiled-coil region" evidence="1">
    <location>
        <begin position="195"/>
        <end position="244"/>
    </location>
</feature>
<name>A0A9W6M6Q5_9MICO</name>
<gene>
    <name evidence="3" type="ORF">GCM10017591_19280</name>
</gene>
<feature type="compositionally biased region" description="Low complexity" evidence="2">
    <location>
        <begin position="33"/>
        <end position="60"/>
    </location>
</feature>
<comment type="caution">
    <text evidence="3">The sequence shown here is derived from an EMBL/GenBank/DDBJ whole genome shotgun (WGS) entry which is preliminary data.</text>
</comment>
<feature type="region of interest" description="Disordered" evidence="2">
    <location>
        <begin position="447"/>
        <end position="470"/>
    </location>
</feature>
<proteinExistence type="predicted"/>
<dbReference type="InterPro" id="IPR007139">
    <property type="entry name" value="DUF349"/>
</dbReference>
<organism evidence="3 4">
    <name type="scientific">Microbacterium dextranolyticum</name>
    <dbReference type="NCBI Taxonomy" id="36806"/>
    <lineage>
        <taxon>Bacteria</taxon>
        <taxon>Bacillati</taxon>
        <taxon>Actinomycetota</taxon>
        <taxon>Actinomycetes</taxon>
        <taxon>Micrococcales</taxon>
        <taxon>Microbacteriaceae</taxon>
        <taxon>Microbacterium</taxon>
    </lineage>
</organism>
<evidence type="ECO:0000256" key="2">
    <source>
        <dbReference type="SAM" id="MobiDB-lite"/>
    </source>
</evidence>
<evidence type="ECO:0000313" key="3">
    <source>
        <dbReference type="EMBL" id="GLJ95865.1"/>
    </source>
</evidence>
<keyword evidence="4" id="KW-1185">Reference proteome</keyword>
<reference evidence="3" key="1">
    <citation type="journal article" date="2014" name="Int. J. Syst. Evol. Microbiol.">
        <title>Complete genome sequence of Corynebacterium casei LMG S-19264T (=DSM 44701T), isolated from a smear-ripened cheese.</title>
        <authorList>
            <consortium name="US DOE Joint Genome Institute (JGI-PGF)"/>
            <person name="Walter F."/>
            <person name="Albersmeier A."/>
            <person name="Kalinowski J."/>
            <person name="Ruckert C."/>
        </authorList>
    </citation>
    <scope>NUCLEOTIDE SEQUENCE</scope>
    <source>
        <strain evidence="3">VKM Ac-1940</strain>
    </source>
</reference>
<keyword evidence="1" id="KW-0175">Coiled coil</keyword>
<feature type="compositionally biased region" description="Low complexity" evidence="2">
    <location>
        <begin position="67"/>
        <end position="80"/>
    </location>
</feature>
<accession>A0A9W6M6Q5</accession>
<dbReference type="EMBL" id="BSER01000009">
    <property type="protein sequence ID" value="GLJ95865.1"/>
    <property type="molecule type" value="Genomic_DNA"/>
</dbReference>